<dbReference type="InterPro" id="IPR013762">
    <property type="entry name" value="Integrase-like_cat_sf"/>
</dbReference>
<sequence>MDGFSPSNYDGLEFIPRPTAAHGGIYSNTETDAINVFTKNFIATGLIKFHASLVSNELKFDTKRSIADLMGMCILSICYICGARPSQIANLQAKDVRVDLVSSKTPKYSLYISYAKQTKVRLDKILIAIPPEVGEILRFYIQQQSLGGEDKLFPKHSSSPLQVYYAINKAILKLSPADYQAAVKDGLVAQPSLCASDFRHNVGQSLAMQGVSAEEISYILGHASLVSAKNYIEATPQLAMIRHQALGGNAVWQNMIAMMMTGSIVQSKTWSGVRVANFIGGKMHTELGGCTYETDCPFSMVRNCYGCLYFRPFDDGNHEKLLKSTQDEYDALVKLSDSVGRANNPLVQSYEMTLIEIQSVINRCHIHALGKDNDSK</sequence>
<proteinExistence type="predicted"/>
<dbReference type="RefSeq" id="WP_114799971.1">
    <property type="nucleotide sequence ID" value="NZ_CP139961.1"/>
</dbReference>
<keyword evidence="1" id="KW-0233">DNA recombination</keyword>
<dbReference type="InterPro" id="IPR011010">
    <property type="entry name" value="DNA_brk_join_enz"/>
</dbReference>
<evidence type="ECO:0000313" key="4">
    <source>
        <dbReference type="Proteomes" id="UP001324384"/>
    </source>
</evidence>
<dbReference type="InterPro" id="IPR002104">
    <property type="entry name" value="Integrase_catalytic"/>
</dbReference>
<accession>A0ABZ0WXT4</accession>
<organism evidence="3 4">
    <name type="scientific">Moraxella canis</name>
    <dbReference type="NCBI Taxonomy" id="90239"/>
    <lineage>
        <taxon>Bacteria</taxon>
        <taxon>Pseudomonadati</taxon>
        <taxon>Pseudomonadota</taxon>
        <taxon>Gammaproteobacteria</taxon>
        <taxon>Moraxellales</taxon>
        <taxon>Moraxellaceae</taxon>
        <taxon>Moraxella</taxon>
    </lineage>
</organism>
<dbReference type="EMBL" id="CP139961">
    <property type="protein sequence ID" value="WQE04041.1"/>
    <property type="molecule type" value="Genomic_DNA"/>
</dbReference>
<dbReference type="Gene3D" id="1.10.443.10">
    <property type="entry name" value="Intergrase catalytic core"/>
    <property type="match status" value="1"/>
</dbReference>
<evidence type="ECO:0000259" key="2">
    <source>
        <dbReference type="Pfam" id="PF00589"/>
    </source>
</evidence>
<dbReference type="SUPFAM" id="SSF56349">
    <property type="entry name" value="DNA breaking-rejoining enzymes"/>
    <property type="match status" value="1"/>
</dbReference>
<dbReference type="Proteomes" id="UP001324384">
    <property type="component" value="Chromosome"/>
</dbReference>
<evidence type="ECO:0000313" key="3">
    <source>
        <dbReference type="EMBL" id="WQE04041.1"/>
    </source>
</evidence>
<keyword evidence="4" id="KW-1185">Reference proteome</keyword>
<dbReference type="Pfam" id="PF00589">
    <property type="entry name" value="Phage_integrase"/>
    <property type="match status" value="1"/>
</dbReference>
<evidence type="ECO:0000256" key="1">
    <source>
        <dbReference type="ARBA" id="ARBA00023172"/>
    </source>
</evidence>
<name>A0ABZ0WXT4_9GAMM</name>
<feature type="domain" description="Tyr recombinase" evidence="2">
    <location>
        <begin position="70"/>
        <end position="235"/>
    </location>
</feature>
<dbReference type="CDD" id="cd00397">
    <property type="entry name" value="DNA_BRE_C"/>
    <property type="match status" value="1"/>
</dbReference>
<gene>
    <name evidence="3" type="ORF">U0021_00095</name>
</gene>
<protein>
    <submittedName>
        <fullName evidence="3">Site-specific integrase</fullName>
    </submittedName>
</protein>
<reference evidence="3 4" key="1">
    <citation type="submission" date="2023-12" db="EMBL/GenBank/DDBJ databases">
        <title>Genome sequencing and assembly of bacterial species from a model synthetic community.</title>
        <authorList>
            <person name="Hogle S.L."/>
        </authorList>
    </citation>
    <scope>NUCLEOTIDE SEQUENCE [LARGE SCALE GENOMIC DNA]</scope>
    <source>
        <strain evidence="3 4">HAMBI_2792</strain>
    </source>
</reference>